<proteinExistence type="predicted"/>
<dbReference type="InterPro" id="IPR017969">
    <property type="entry name" value="Heavy-metal-associated_CS"/>
</dbReference>
<dbReference type="GO" id="GO:0046872">
    <property type="term" value="F:metal ion binding"/>
    <property type="evidence" value="ECO:0007669"/>
    <property type="project" value="UniProtKB-KW"/>
</dbReference>
<dbReference type="Proteomes" id="UP000243606">
    <property type="component" value="Unassembled WGS sequence"/>
</dbReference>
<dbReference type="PROSITE" id="PS50846">
    <property type="entry name" value="HMA_2"/>
    <property type="match status" value="1"/>
</dbReference>
<dbReference type="STRING" id="425504.SAMN05216206_2459"/>
<gene>
    <name evidence="3" type="ORF">SAMN05216206_2459</name>
</gene>
<organism evidence="3 4">
    <name type="scientific">Pseudomonas guineae</name>
    <dbReference type="NCBI Taxonomy" id="425504"/>
    <lineage>
        <taxon>Bacteria</taxon>
        <taxon>Pseudomonadati</taxon>
        <taxon>Pseudomonadota</taxon>
        <taxon>Gammaproteobacteria</taxon>
        <taxon>Pseudomonadales</taxon>
        <taxon>Pseudomonadaceae</taxon>
        <taxon>Pseudomonas</taxon>
    </lineage>
</organism>
<keyword evidence="1" id="KW-0479">Metal-binding</keyword>
<accession>A0A1I3JDT5</accession>
<evidence type="ECO:0000313" key="4">
    <source>
        <dbReference type="Proteomes" id="UP000243606"/>
    </source>
</evidence>
<dbReference type="OrthoDB" id="9814359at2"/>
<dbReference type="EMBL" id="FOQL01000003">
    <property type="protein sequence ID" value="SFI58095.1"/>
    <property type="molecule type" value="Genomic_DNA"/>
</dbReference>
<keyword evidence="4" id="KW-1185">Reference proteome</keyword>
<dbReference type="SUPFAM" id="SSF55008">
    <property type="entry name" value="HMA, heavy metal-associated domain"/>
    <property type="match status" value="1"/>
</dbReference>
<evidence type="ECO:0000256" key="1">
    <source>
        <dbReference type="ARBA" id="ARBA00022723"/>
    </source>
</evidence>
<evidence type="ECO:0000313" key="3">
    <source>
        <dbReference type="EMBL" id="SFI58095.1"/>
    </source>
</evidence>
<name>A0A1I3JDT5_9PSED</name>
<reference evidence="4" key="1">
    <citation type="submission" date="2016-10" db="EMBL/GenBank/DDBJ databases">
        <authorList>
            <person name="Varghese N."/>
            <person name="Submissions S."/>
        </authorList>
    </citation>
    <scope>NUCLEOTIDE SEQUENCE [LARGE SCALE GENOMIC DNA]</scope>
    <source>
        <strain evidence="4">LMG 24016</strain>
    </source>
</reference>
<dbReference type="AlphaFoldDB" id="A0A1I3JDT5"/>
<dbReference type="Gene3D" id="3.30.70.100">
    <property type="match status" value="1"/>
</dbReference>
<feature type="domain" description="HMA" evidence="2">
    <location>
        <begin position="1"/>
        <end position="63"/>
    </location>
</feature>
<dbReference type="Pfam" id="PF00403">
    <property type="entry name" value="HMA"/>
    <property type="match status" value="1"/>
</dbReference>
<dbReference type="InterPro" id="IPR006121">
    <property type="entry name" value="HMA_dom"/>
</dbReference>
<sequence length="85" mass="8778">MTTFEVKDMTCGHCTNAITQAVLALDPAASVLIDLPSHRVKIESACAETDLSQAIEKAGYSPVATSIVPAPSAPIKKSKGGCCCN</sequence>
<dbReference type="RefSeq" id="WP_090242325.1">
    <property type="nucleotide sequence ID" value="NZ_FOQL01000003.1"/>
</dbReference>
<dbReference type="PROSITE" id="PS01047">
    <property type="entry name" value="HMA_1"/>
    <property type="match status" value="1"/>
</dbReference>
<dbReference type="CDD" id="cd00371">
    <property type="entry name" value="HMA"/>
    <property type="match status" value="1"/>
</dbReference>
<protein>
    <submittedName>
        <fullName evidence="3">Copper chaperone</fullName>
    </submittedName>
</protein>
<evidence type="ECO:0000259" key="2">
    <source>
        <dbReference type="PROSITE" id="PS50846"/>
    </source>
</evidence>
<dbReference type="InterPro" id="IPR036163">
    <property type="entry name" value="HMA_dom_sf"/>
</dbReference>